<gene>
    <name evidence="2" type="ORF">CYMTET_52819</name>
</gene>
<proteinExistence type="predicted"/>
<evidence type="ECO:0000313" key="3">
    <source>
        <dbReference type="Proteomes" id="UP001190700"/>
    </source>
</evidence>
<organism evidence="2 3">
    <name type="scientific">Cymbomonas tetramitiformis</name>
    <dbReference type="NCBI Taxonomy" id="36881"/>
    <lineage>
        <taxon>Eukaryota</taxon>
        <taxon>Viridiplantae</taxon>
        <taxon>Chlorophyta</taxon>
        <taxon>Pyramimonadophyceae</taxon>
        <taxon>Pyramimonadales</taxon>
        <taxon>Pyramimonadaceae</taxon>
        <taxon>Cymbomonas</taxon>
    </lineage>
</organism>
<protein>
    <submittedName>
        <fullName evidence="2">Uncharacterized protein</fullName>
    </submittedName>
</protein>
<reference evidence="2 3" key="1">
    <citation type="journal article" date="2015" name="Genome Biol. Evol.">
        <title>Comparative Genomics of a Bacterivorous Green Alga Reveals Evolutionary Causalities and Consequences of Phago-Mixotrophic Mode of Nutrition.</title>
        <authorList>
            <person name="Burns J.A."/>
            <person name="Paasch A."/>
            <person name="Narechania A."/>
            <person name="Kim E."/>
        </authorList>
    </citation>
    <scope>NUCLEOTIDE SEQUENCE [LARGE SCALE GENOMIC DNA]</scope>
    <source>
        <strain evidence="2 3">PLY_AMNH</strain>
    </source>
</reference>
<comment type="caution">
    <text evidence="2">The sequence shown here is derived from an EMBL/GenBank/DDBJ whole genome shotgun (WGS) entry which is preliminary data.</text>
</comment>
<accession>A0AAE0BJM4</accession>
<name>A0AAE0BJM4_9CHLO</name>
<dbReference type="EMBL" id="LGRX02034706">
    <property type="protein sequence ID" value="KAK3237080.1"/>
    <property type="molecule type" value="Genomic_DNA"/>
</dbReference>
<dbReference type="AlphaFoldDB" id="A0AAE0BJM4"/>
<keyword evidence="3" id="KW-1185">Reference proteome</keyword>
<evidence type="ECO:0000313" key="2">
    <source>
        <dbReference type="EMBL" id="KAK3237080.1"/>
    </source>
</evidence>
<dbReference type="Proteomes" id="UP001190700">
    <property type="component" value="Unassembled WGS sequence"/>
</dbReference>
<sequence length="104" mass="10623">MRGPRASGRAALREKGQLIRGGAARAEAEALGRADARASGFGPSAEGERATDPRWSCPGRSCGPMRGPRASGRALRGKGQLIRGGAARAEAAGRCAGLGLRAER</sequence>
<feature type="region of interest" description="Disordered" evidence="1">
    <location>
        <begin position="33"/>
        <end position="77"/>
    </location>
</feature>
<evidence type="ECO:0000256" key="1">
    <source>
        <dbReference type="SAM" id="MobiDB-lite"/>
    </source>
</evidence>